<name>A0A1H1HZY7_NATTX</name>
<reference evidence="3" key="1">
    <citation type="submission" date="2016-10" db="EMBL/GenBank/DDBJ databases">
        <authorList>
            <person name="Varghese N."/>
            <person name="Submissions S."/>
        </authorList>
    </citation>
    <scope>NUCLEOTIDE SEQUENCE [LARGE SCALE GENOMIC DNA]</scope>
    <source>
        <strain evidence="3">DSM 24767</strain>
    </source>
</reference>
<feature type="transmembrane region" description="Helical" evidence="1">
    <location>
        <begin position="21"/>
        <end position="39"/>
    </location>
</feature>
<keyword evidence="1" id="KW-0472">Membrane</keyword>
<feature type="transmembrane region" description="Helical" evidence="1">
    <location>
        <begin position="45"/>
        <end position="66"/>
    </location>
</feature>
<accession>A0A1H1HZY7</accession>
<dbReference type="Proteomes" id="UP000198848">
    <property type="component" value="Unassembled WGS sequence"/>
</dbReference>
<evidence type="ECO:0000313" key="2">
    <source>
        <dbReference type="EMBL" id="SDR30980.1"/>
    </source>
</evidence>
<organism evidence="2 3">
    <name type="scientific">Natronobacterium texcoconense</name>
    <dbReference type="NCBI Taxonomy" id="1095778"/>
    <lineage>
        <taxon>Archaea</taxon>
        <taxon>Methanobacteriati</taxon>
        <taxon>Methanobacteriota</taxon>
        <taxon>Stenosarchaea group</taxon>
        <taxon>Halobacteria</taxon>
        <taxon>Halobacteriales</taxon>
        <taxon>Natrialbaceae</taxon>
        <taxon>Natronobacterium</taxon>
    </lineage>
</organism>
<gene>
    <name evidence="2" type="ORF">SAMN04489842_3190</name>
</gene>
<keyword evidence="1" id="KW-1133">Transmembrane helix</keyword>
<protein>
    <submittedName>
        <fullName evidence="2">Uncharacterized protein</fullName>
    </submittedName>
</protein>
<sequence length="72" mass="7641">MFWCAPVAYGPHDSSTGHSRIESVLLLCLGLVLVGYGVGRLTDTIAYSIPGVVYLVGGAGLLIWGLSLQYRS</sequence>
<dbReference type="STRING" id="1095778.SAMN04489842_3190"/>
<evidence type="ECO:0000313" key="3">
    <source>
        <dbReference type="Proteomes" id="UP000198848"/>
    </source>
</evidence>
<keyword evidence="3" id="KW-1185">Reference proteome</keyword>
<evidence type="ECO:0000256" key="1">
    <source>
        <dbReference type="SAM" id="Phobius"/>
    </source>
</evidence>
<dbReference type="EMBL" id="FNLC01000003">
    <property type="protein sequence ID" value="SDR30980.1"/>
    <property type="molecule type" value="Genomic_DNA"/>
</dbReference>
<dbReference type="AlphaFoldDB" id="A0A1H1HZY7"/>
<proteinExistence type="predicted"/>
<keyword evidence="1" id="KW-0812">Transmembrane</keyword>